<protein>
    <recommendedName>
        <fullName evidence="4">T9SS type A sorting domain-containing protein</fullName>
    </recommendedName>
</protein>
<comment type="caution">
    <text evidence="2">The sequence shown here is derived from an EMBL/GenBank/DDBJ whole genome shotgun (WGS) entry which is preliminary data.</text>
</comment>
<evidence type="ECO:0000313" key="3">
    <source>
        <dbReference type="Proteomes" id="UP000294155"/>
    </source>
</evidence>
<evidence type="ECO:0000256" key="1">
    <source>
        <dbReference type="SAM" id="SignalP"/>
    </source>
</evidence>
<name>A0A4Q5L8C4_9BACT</name>
<proteinExistence type="predicted"/>
<keyword evidence="1" id="KW-0732">Signal</keyword>
<dbReference type="SUPFAM" id="SSF50998">
    <property type="entry name" value="Quinoprotein alcohol dehydrogenase-like"/>
    <property type="match status" value="1"/>
</dbReference>
<dbReference type="EMBL" id="SEWE01000040">
    <property type="protein sequence ID" value="RYU77879.1"/>
    <property type="molecule type" value="Genomic_DNA"/>
</dbReference>
<feature type="signal peptide" evidence="1">
    <location>
        <begin position="1"/>
        <end position="23"/>
    </location>
</feature>
<keyword evidence="3" id="KW-1185">Reference proteome</keyword>
<accession>A0A4Q5L8C4</accession>
<feature type="chain" id="PRO_5021031347" description="T9SS type A sorting domain-containing protein" evidence="1">
    <location>
        <begin position="24"/>
        <end position="484"/>
    </location>
</feature>
<reference evidence="2 3" key="1">
    <citation type="submission" date="2019-02" db="EMBL/GenBank/DDBJ databases">
        <title>Bacterial novel species isolated from soil.</title>
        <authorList>
            <person name="Jung H.-Y."/>
        </authorList>
    </citation>
    <scope>NUCLEOTIDE SEQUENCE [LARGE SCALE GENOMIC DNA]</scope>
    <source>
        <strain evidence="2 3">1-3-3-3</strain>
    </source>
</reference>
<gene>
    <name evidence="2" type="ORF">EWM57_16220</name>
</gene>
<dbReference type="RefSeq" id="WP_129922209.1">
    <property type="nucleotide sequence ID" value="NZ_SEWE01000040.1"/>
</dbReference>
<dbReference type="OrthoDB" id="862356at2"/>
<organism evidence="2 3">
    <name type="scientific">Hymenobacter persicinus</name>
    <dbReference type="NCBI Taxonomy" id="2025506"/>
    <lineage>
        <taxon>Bacteria</taxon>
        <taxon>Pseudomonadati</taxon>
        <taxon>Bacteroidota</taxon>
        <taxon>Cytophagia</taxon>
        <taxon>Cytophagales</taxon>
        <taxon>Hymenobacteraceae</taxon>
        <taxon>Hymenobacter</taxon>
    </lineage>
</organism>
<evidence type="ECO:0008006" key="4">
    <source>
        <dbReference type="Google" id="ProtNLM"/>
    </source>
</evidence>
<dbReference type="InterPro" id="IPR011047">
    <property type="entry name" value="Quinoprotein_ADH-like_sf"/>
</dbReference>
<sequence>MPAILLRRAVLALVLLLGYPAAAQPTWQRLFGTTGHETSSRILPLHDGGYLLLGSHAATDETYNELYLVRTDARGSLLWTRRHRLPACTDVRPGAACENAAGQVLLTTVTTQPDDHHLTYSTGVLLLLQPDGSIAWSRRTDPVRGLGQGYAGVALAADGSFWVGYNDTAGSALLRLSAGGQELQRLPFVIPRAATPAYLPFVNGSIANLFRLPSGLYVYAGARLVQLSEQGVRGPETELPPLVARNNESNYAVTDVVALPCDEVLVVSEGQLDKVQLGSSAVRWTRTRSQGTLMVSPAHAAGLPDGHLLVFGTTYFNSHVVRLVLTQLDSDGRQLYGPPSPGSSAPQPLQQLLGEALSAAPAGLVVHPATGQVVVGGVLRDFHTPEEIFLSAGSFASLAPPTLAPLTAWPNPVTGLEPLTVPALFAQLGQLELHNLQGQLVRRWPTPTDQGDARLPMQDVPQGLYILTGRQANGAPSRVRITKQ</sequence>
<dbReference type="AlphaFoldDB" id="A0A4Q5L8C4"/>
<dbReference type="Proteomes" id="UP000294155">
    <property type="component" value="Unassembled WGS sequence"/>
</dbReference>
<evidence type="ECO:0000313" key="2">
    <source>
        <dbReference type="EMBL" id="RYU77879.1"/>
    </source>
</evidence>